<feature type="region of interest" description="Disordered" evidence="1">
    <location>
        <begin position="206"/>
        <end position="232"/>
    </location>
</feature>
<accession>A0A7S1PFX9</accession>
<reference evidence="2" key="1">
    <citation type="submission" date="2021-01" db="EMBL/GenBank/DDBJ databases">
        <authorList>
            <person name="Corre E."/>
            <person name="Pelletier E."/>
            <person name="Niang G."/>
            <person name="Scheremetjew M."/>
            <person name="Finn R."/>
            <person name="Kale V."/>
            <person name="Holt S."/>
            <person name="Cochrane G."/>
            <person name="Meng A."/>
            <person name="Brown T."/>
            <person name="Cohen L."/>
        </authorList>
    </citation>
    <scope>NUCLEOTIDE SEQUENCE</scope>
    <source>
        <strain evidence="2">WS</strain>
    </source>
</reference>
<feature type="compositionally biased region" description="Basic residues" evidence="1">
    <location>
        <begin position="301"/>
        <end position="312"/>
    </location>
</feature>
<feature type="compositionally biased region" description="Low complexity" evidence="1">
    <location>
        <begin position="643"/>
        <end position="654"/>
    </location>
</feature>
<feature type="compositionally biased region" description="Low complexity" evidence="1">
    <location>
        <begin position="596"/>
        <end position="606"/>
    </location>
</feature>
<feature type="compositionally biased region" description="Polar residues" evidence="1">
    <location>
        <begin position="620"/>
        <end position="632"/>
    </location>
</feature>
<feature type="region of interest" description="Disordered" evidence="1">
    <location>
        <begin position="564"/>
        <end position="663"/>
    </location>
</feature>
<name>A0A7S1PFX9_9EUKA</name>
<feature type="compositionally biased region" description="Low complexity" evidence="1">
    <location>
        <begin position="36"/>
        <end position="54"/>
    </location>
</feature>
<feature type="compositionally biased region" description="Basic residues" evidence="1">
    <location>
        <begin position="607"/>
        <end position="618"/>
    </location>
</feature>
<feature type="region of interest" description="Disordered" evidence="1">
    <location>
        <begin position="710"/>
        <end position="746"/>
    </location>
</feature>
<protein>
    <submittedName>
        <fullName evidence="2">Uncharacterized protein</fullName>
    </submittedName>
</protein>
<feature type="region of interest" description="Disordered" evidence="1">
    <location>
        <begin position="288"/>
        <end position="312"/>
    </location>
</feature>
<dbReference type="AlphaFoldDB" id="A0A7S1PFX9"/>
<evidence type="ECO:0000256" key="1">
    <source>
        <dbReference type="SAM" id="MobiDB-lite"/>
    </source>
</evidence>
<evidence type="ECO:0000313" key="2">
    <source>
        <dbReference type="EMBL" id="CAD9079273.1"/>
    </source>
</evidence>
<organism evidence="2">
    <name type="scientific">Percolomonas cosmopolitus</name>
    <dbReference type="NCBI Taxonomy" id="63605"/>
    <lineage>
        <taxon>Eukaryota</taxon>
        <taxon>Discoba</taxon>
        <taxon>Heterolobosea</taxon>
        <taxon>Tetramitia</taxon>
        <taxon>Eutetramitia</taxon>
        <taxon>Percolomonadidae</taxon>
        <taxon>Percolomonas</taxon>
    </lineage>
</organism>
<dbReference type="EMBL" id="HBGD01003034">
    <property type="protein sequence ID" value="CAD9079273.1"/>
    <property type="molecule type" value="Transcribed_RNA"/>
</dbReference>
<feature type="compositionally biased region" description="Basic residues" evidence="1">
    <location>
        <begin position="445"/>
        <end position="462"/>
    </location>
</feature>
<feature type="region of interest" description="Disordered" evidence="1">
    <location>
        <begin position="445"/>
        <end position="469"/>
    </location>
</feature>
<proteinExistence type="predicted"/>
<feature type="region of interest" description="Disordered" evidence="1">
    <location>
        <begin position="36"/>
        <end position="60"/>
    </location>
</feature>
<sequence>MRSEHHLFHRPSSTARHQYFSPQQTFPHLVLSSTATTTTTNNNNNNNMISSSASVPPEMHHMPRCHSNSLNMAIAGHVPNFVRAGAEQLSEARVGSPFDERAHTQQSFGLQRTDSLPQHQQHPISLPPMCAPSFDHSDLMVGGGSDFGVSANCAAQSGRNRVTPLYLSSRELGCDSQSVNHLLQSTQSAAASRSGTIVTTHEVAPHQQKLASHSRPVAQRQPFHGEKSDTNVNTDASQYHCSSYPRSTNANCNAENLKQQYSPSYPLTTSNGRRMAFSGVMSRCPEQPYHHHNSATPHASSMHHHHHSNHYHQHYNAHSYSSPVAMYSSQHYYPSSNTPSLFQRTQSAHSTVTPGSPHLMILTERSVYGDSNSLGSATTPGSAPSFVGVPPMLKPHLHTVTTPLSSTCKVAVTPTFTFNASSQQATGTTNKSADVTPILVATQHRRTAPKKKKSATKKKKVISRSSSNVKAPAPGTLTLVATRTVFCGICGRRKQNTRYGDYNAEIYGNLPESIMGFKVRICEDCIPLPLSAAREKIIAIKVKHFERYQASRLQHLDAVIQSGEHVAQSSRPVTPLKHPNTSKRNTHTDSDDEYTDSSSSSDFASSRRQKQHCSHHHNAAATTRSQQKQRSPIESGEDSDCNSVSTTPVSTPVSCGGIGLSFSPLGEMKRKVSASSSRQMRRPTEVSILGHQTVAQPGPPTFAAHENTTAAENTPNRMPLKKRIMNDLSPHSRAAKRRRIDSSPEQ</sequence>
<gene>
    <name evidence="2" type="ORF">PCOS0759_LOCUS2505</name>
</gene>